<name>A0ABY7VX13_9BACT</name>
<comment type="similarity">
    <text evidence="2 8 9">Belongs to the glutamyl-tRNA reductase family.</text>
</comment>
<dbReference type="InterPro" id="IPR015896">
    <property type="entry name" value="4pyrrol_synth_GluRdtase_dimer"/>
</dbReference>
<evidence type="ECO:0000259" key="12">
    <source>
        <dbReference type="Pfam" id="PF05201"/>
    </source>
</evidence>
<feature type="domain" description="Quinate/shikimate 5-dehydrogenase/glutamyl-tRNA reductase" evidence="11">
    <location>
        <begin position="168"/>
        <end position="301"/>
    </location>
</feature>
<evidence type="ECO:0000256" key="3">
    <source>
        <dbReference type="ARBA" id="ARBA00012970"/>
    </source>
</evidence>
<feature type="binding site" evidence="8">
    <location>
        <begin position="110"/>
        <end position="112"/>
    </location>
    <ligand>
        <name>substrate</name>
    </ligand>
</feature>
<dbReference type="PANTHER" id="PTHR43013">
    <property type="entry name" value="GLUTAMYL-TRNA REDUCTASE"/>
    <property type="match status" value="1"/>
</dbReference>
<evidence type="ECO:0000259" key="10">
    <source>
        <dbReference type="Pfam" id="PF00745"/>
    </source>
</evidence>
<sequence length="414" mass="46953">MTLPFISIIGLNHKSAPVELRERLAFGADKLKEILSYCCDSLSEFVLISTCNRTEFIFNGEQAVLEKYLMEVGSFKESDFEDFFYRYNDYEALDHLFRVASGLDSLVVGEVQILGQVKSAFELSFEQNYATANFAHIYQQMLKCARQVRRDTDIGKGSVSVASIAVQLSKNIFDHLSGKKVLLIGAGEMCELAGVHFFDAGVDQIMVANRNVERAETLAKKFKGKAFGLDQLEDAVWGADIILSSTGSPDYILEKDLIKGVMSKRREPMFLIDIAVPRDIDPKINDLTDVFVYNIDDLNKIAEENRKKRGRAFGRAEEIVEGKLREFKEEQALSSVGPLINSFRERLHGIKDEEQAKLFRKLNHLSDSDKEAINKSLHQIVNKLLHDPIITLRDEVKRDDPSRLVKVFKDLFNL</sequence>
<evidence type="ECO:0000256" key="2">
    <source>
        <dbReference type="ARBA" id="ARBA00005916"/>
    </source>
</evidence>
<evidence type="ECO:0000256" key="1">
    <source>
        <dbReference type="ARBA" id="ARBA00005059"/>
    </source>
</evidence>
<feature type="binding site" evidence="8">
    <location>
        <position position="116"/>
    </location>
    <ligand>
        <name>substrate</name>
    </ligand>
</feature>
<feature type="binding site" evidence="8">
    <location>
        <begin position="185"/>
        <end position="190"/>
    </location>
    <ligand>
        <name>NADP(+)</name>
        <dbReference type="ChEBI" id="CHEBI:58349"/>
    </ligand>
</feature>
<evidence type="ECO:0000313" key="13">
    <source>
        <dbReference type="EMBL" id="WDE98763.1"/>
    </source>
</evidence>
<comment type="domain">
    <text evidence="8">Possesses an unusual extended V-shaped dimeric structure with each monomer consisting of three distinct domains arranged along a curved 'spinal' alpha-helix. The N-terminal catalytic domain specifically recognizes the glutamate moiety of the substrate. The second domain is the NADPH-binding domain, and the third C-terminal domain is responsible for dimerization.</text>
</comment>
<dbReference type="PIRSF" id="PIRSF000445">
    <property type="entry name" value="4pyrrol_synth_GluRdtase"/>
    <property type="match status" value="1"/>
</dbReference>
<dbReference type="HAMAP" id="MF_00087">
    <property type="entry name" value="Glu_tRNA_reductase"/>
    <property type="match status" value="1"/>
</dbReference>
<dbReference type="InterPro" id="IPR000343">
    <property type="entry name" value="4pyrrol_synth_GluRdtase"/>
</dbReference>
<evidence type="ECO:0000259" key="11">
    <source>
        <dbReference type="Pfam" id="PF01488"/>
    </source>
</evidence>
<dbReference type="GO" id="GO:0008883">
    <property type="term" value="F:glutamyl-tRNA reductase activity"/>
    <property type="evidence" value="ECO:0007669"/>
    <property type="project" value="UniProtKB-EC"/>
</dbReference>
<comment type="catalytic activity">
    <reaction evidence="7 8 9">
        <text>(S)-4-amino-5-oxopentanoate + tRNA(Glu) + NADP(+) = L-glutamyl-tRNA(Glu) + NADPH + H(+)</text>
        <dbReference type="Rhea" id="RHEA:12344"/>
        <dbReference type="Rhea" id="RHEA-COMP:9663"/>
        <dbReference type="Rhea" id="RHEA-COMP:9680"/>
        <dbReference type="ChEBI" id="CHEBI:15378"/>
        <dbReference type="ChEBI" id="CHEBI:57501"/>
        <dbReference type="ChEBI" id="CHEBI:57783"/>
        <dbReference type="ChEBI" id="CHEBI:58349"/>
        <dbReference type="ChEBI" id="CHEBI:78442"/>
        <dbReference type="ChEBI" id="CHEBI:78520"/>
        <dbReference type="EC" id="1.2.1.70"/>
    </reaction>
</comment>
<dbReference type="SUPFAM" id="SSF69075">
    <property type="entry name" value="Glutamyl tRNA-reductase dimerization domain"/>
    <property type="match status" value="1"/>
</dbReference>
<dbReference type="PROSITE" id="PS00747">
    <property type="entry name" value="GLUTR"/>
    <property type="match status" value="1"/>
</dbReference>
<dbReference type="Gene3D" id="3.30.460.30">
    <property type="entry name" value="Glutamyl-tRNA reductase, N-terminal domain"/>
    <property type="match status" value="1"/>
</dbReference>
<keyword evidence="6 8" id="KW-0627">Porphyrin biosynthesis</keyword>
<comment type="subunit">
    <text evidence="8">Homodimer.</text>
</comment>
<dbReference type="CDD" id="cd05213">
    <property type="entry name" value="NAD_bind_Glutamyl_tRNA_reduct"/>
    <property type="match status" value="1"/>
</dbReference>
<comment type="miscellaneous">
    <text evidence="8">During catalysis, the active site Cys acts as a nucleophile attacking the alpha-carbonyl group of tRNA-bound glutamate with the formation of a thioester intermediate between enzyme and glutamate, and the concomitant release of tRNA(Glu). The thioester intermediate is finally reduced by direct hydride transfer from NADPH, to form the product GSA.</text>
</comment>
<dbReference type="Gene3D" id="3.40.50.720">
    <property type="entry name" value="NAD(P)-binding Rossmann-like Domain"/>
    <property type="match status" value="1"/>
</dbReference>
<feature type="site" description="Important for activity" evidence="8">
    <location>
        <position position="95"/>
    </location>
</feature>
<keyword evidence="4 8" id="KW-0521">NADP</keyword>
<dbReference type="InterPro" id="IPR018214">
    <property type="entry name" value="GluRdtase_CS"/>
</dbReference>
<protein>
    <recommendedName>
        <fullName evidence="3 8">Glutamyl-tRNA reductase</fullName>
        <shortName evidence="8">GluTR</shortName>
        <ecNumber evidence="3 8">1.2.1.70</ecNumber>
    </recommendedName>
</protein>
<organism evidence="13 14">
    <name type="scientific">Lentisphaera profundi</name>
    <dbReference type="NCBI Taxonomy" id="1658616"/>
    <lineage>
        <taxon>Bacteria</taxon>
        <taxon>Pseudomonadati</taxon>
        <taxon>Lentisphaerota</taxon>
        <taxon>Lentisphaeria</taxon>
        <taxon>Lentisphaerales</taxon>
        <taxon>Lentisphaeraceae</taxon>
        <taxon>Lentisphaera</taxon>
    </lineage>
</organism>
<accession>A0ABY7VX13</accession>
<evidence type="ECO:0000256" key="7">
    <source>
        <dbReference type="ARBA" id="ARBA00047464"/>
    </source>
</evidence>
<evidence type="ECO:0000256" key="9">
    <source>
        <dbReference type="RuleBase" id="RU000584"/>
    </source>
</evidence>
<dbReference type="InterPro" id="IPR036453">
    <property type="entry name" value="GluRdtase_dimer_dom_sf"/>
</dbReference>
<dbReference type="Pfam" id="PF05201">
    <property type="entry name" value="GlutR_N"/>
    <property type="match status" value="1"/>
</dbReference>
<evidence type="ECO:0000256" key="8">
    <source>
        <dbReference type="HAMAP-Rule" id="MF_00087"/>
    </source>
</evidence>
<feature type="domain" description="Glutamyl-tRNA reductase N-terminal" evidence="12">
    <location>
        <begin position="9"/>
        <end position="152"/>
    </location>
</feature>
<comment type="pathway">
    <text evidence="1 8 9">Porphyrin-containing compound metabolism; protoporphyrin-IX biosynthesis; 5-aminolevulinate from L-glutamyl-tRNA(Glu): step 1/2.</text>
</comment>
<feature type="domain" description="Tetrapyrrole biosynthesis glutamyl-tRNA reductase dimerisation" evidence="10">
    <location>
        <begin position="315"/>
        <end position="414"/>
    </location>
</feature>
<dbReference type="PANTHER" id="PTHR43013:SF1">
    <property type="entry name" value="GLUTAMYL-TRNA REDUCTASE"/>
    <property type="match status" value="1"/>
</dbReference>
<feature type="active site" description="Nucleophile" evidence="8">
    <location>
        <position position="51"/>
    </location>
</feature>
<dbReference type="Proteomes" id="UP001214250">
    <property type="component" value="Chromosome 2"/>
</dbReference>
<feature type="binding site" evidence="8">
    <location>
        <position position="105"/>
    </location>
    <ligand>
        <name>substrate</name>
    </ligand>
</feature>
<dbReference type="Pfam" id="PF01488">
    <property type="entry name" value="Shikimate_DH"/>
    <property type="match status" value="1"/>
</dbReference>
<keyword evidence="14" id="KW-1185">Reference proteome</keyword>
<gene>
    <name evidence="8 13" type="primary">hemA</name>
    <name evidence="13" type="ORF">PQO03_13045</name>
</gene>
<dbReference type="InterPro" id="IPR015895">
    <property type="entry name" value="4pyrrol_synth_GluRdtase_N"/>
</dbReference>
<evidence type="ECO:0000313" key="14">
    <source>
        <dbReference type="Proteomes" id="UP001214250"/>
    </source>
</evidence>
<reference evidence="13 14" key="1">
    <citation type="submission" date="2023-02" db="EMBL/GenBank/DDBJ databases">
        <title>Genome sequence of Lentisphaera profundi SAORIC-696.</title>
        <authorList>
            <person name="Kim e."/>
            <person name="Cho J.-C."/>
            <person name="Choi A."/>
            <person name="Kang I."/>
        </authorList>
    </citation>
    <scope>NUCLEOTIDE SEQUENCE [LARGE SCALE GENOMIC DNA]</scope>
    <source>
        <strain evidence="13 14">SAORIC-696</strain>
    </source>
</reference>
<evidence type="ECO:0000256" key="5">
    <source>
        <dbReference type="ARBA" id="ARBA00023002"/>
    </source>
</evidence>
<keyword evidence="5 8" id="KW-0560">Oxidoreductase</keyword>
<dbReference type="EMBL" id="CP117812">
    <property type="protein sequence ID" value="WDE98763.1"/>
    <property type="molecule type" value="Genomic_DNA"/>
</dbReference>
<feature type="binding site" evidence="8">
    <location>
        <begin position="50"/>
        <end position="53"/>
    </location>
    <ligand>
        <name>substrate</name>
    </ligand>
</feature>
<comment type="function">
    <text evidence="8">Catalyzes the NADPH-dependent reduction of glutamyl-tRNA(Glu) to glutamate 1-semialdehyde (GSA).</text>
</comment>
<proteinExistence type="inferred from homology"/>
<dbReference type="InterPro" id="IPR036291">
    <property type="entry name" value="NAD(P)-bd_dom_sf"/>
</dbReference>
<dbReference type="InterPro" id="IPR006151">
    <property type="entry name" value="Shikm_DH/Glu-tRNA_Rdtase"/>
</dbReference>
<dbReference type="SUPFAM" id="SSF69742">
    <property type="entry name" value="Glutamyl tRNA-reductase catalytic, N-terminal domain"/>
    <property type="match status" value="1"/>
</dbReference>
<dbReference type="EC" id="1.2.1.70" evidence="3 8"/>
<dbReference type="SUPFAM" id="SSF51735">
    <property type="entry name" value="NAD(P)-binding Rossmann-fold domains"/>
    <property type="match status" value="1"/>
</dbReference>
<dbReference type="InterPro" id="IPR036343">
    <property type="entry name" value="GluRdtase_N_sf"/>
</dbReference>
<dbReference type="Pfam" id="PF00745">
    <property type="entry name" value="GlutR_dimer"/>
    <property type="match status" value="1"/>
</dbReference>
<evidence type="ECO:0000256" key="4">
    <source>
        <dbReference type="ARBA" id="ARBA00022857"/>
    </source>
</evidence>
<dbReference type="RefSeq" id="WP_274153632.1">
    <property type="nucleotide sequence ID" value="NZ_CP117812.1"/>
</dbReference>
<evidence type="ECO:0000256" key="6">
    <source>
        <dbReference type="ARBA" id="ARBA00023244"/>
    </source>
</evidence>
<dbReference type="NCBIfam" id="TIGR01035">
    <property type="entry name" value="hemA"/>
    <property type="match status" value="1"/>
</dbReference>